<evidence type="ECO:0000313" key="1">
    <source>
        <dbReference type="EMBL" id="KIN95042.1"/>
    </source>
</evidence>
<gene>
    <name evidence="1" type="ORF">M404DRAFT_1007827</name>
</gene>
<accession>A0A0C3IDC3</accession>
<dbReference type="HOGENOM" id="CLU_1582410_0_0_1"/>
<name>A0A0C3IDC3_PISTI</name>
<evidence type="ECO:0000313" key="2">
    <source>
        <dbReference type="Proteomes" id="UP000054217"/>
    </source>
</evidence>
<sequence>MSESSQQPCVGYVSFFSDVEHEAHVVTSGHRVTLIYNSYFIRETDAPLTLSTSSPHDQPLAEAAYKFTLTIPCYLVGDILALASSTRIRSRTPGTDVTGFRNYLKSPDTALGCVLSAFGVSWNVRVFLSPCGFQSTCTNASLASRNGGKCRRTLFKPSCNSPAPRCGVH</sequence>
<reference evidence="1 2" key="1">
    <citation type="submission" date="2014-04" db="EMBL/GenBank/DDBJ databases">
        <authorList>
            <consortium name="DOE Joint Genome Institute"/>
            <person name="Kuo A."/>
            <person name="Kohler A."/>
            <person name="Costa M.D."/>
            <person name="Nagy L.G."/>
            <person name="Floudas D."/>
            <person name="Copeland A."/>
            <person name="Barry K.W."/>
            <person name="Cichocki N."/>
            <person name="Veneault-Fourrey C."/>
            <person name="LaButti K."/>
            <person name="Lindquist E.A."/>
            <person name="Lipzen A."/>
            <person name="Lundell T."/>
            <person name="Morin E."/>
            <person name="Murat C."/>
            <person name="Sun H."/>
            <person name="Tunlid A."/>
            <person name="Henrissat B."/>
            <person name="Grigoriev I.V."/>
            <person name="Hibbett D.S."/>
            <person name="Martin F."/>
            <person name="Nordberg H.P."/>
            <person name="Cantor M.N."/>
            <person name="Hua S.X."/>
        </authorList>
    </citation>
    <scope>NUCLEOTIDE SEQUENCE [LARGE SCALE GENOMIC DNA]</scope>
    <source>
        <strain evidence="1 2">Marx 270</strain>
    </source>
</reference>
<dbReference type="OrthoDB" id="27483at2759"/>
<dbReference type="AlphaFoldDB" id="A0A0C3IDC3"/>
<organism evidence="1 2">
    <name type="scientific">Pisolithus tinctorius Marx 270</name>
    <dbReference type="NCBI Taxonomy" id="870435"/>
    <lineage>
        <taxon>Eukaryota</taxon>
        <taxon>Fungi</taxon>
        <taxon>Dikarya</taxon>
        <taxon>Basidiomycota</taxon>
        <taxon>Agaricomycotina</taxon>
        <taxon>Agaricomycetes</taxon>
        <taxon>Agaricomycetidae</taxon>
        <taxon>Boletales</taxon>
        <taxon>Sclerodermatineae</taxon>
        <taxon>Pisolithaceae</taxon>
        <taxon>Pisolithus</taxon>
    </lineage>
</organism>
<feature type="non-terminal residue" evidence="1">
    <location>
        <position position="169"/>
    </location>
</feature>
<dbReference type="Proteomes" id="UP000054217">
    <property type="component" value="Unassembled WGS sequence"/>
</dbReference>
<keyword evidence="2" id="KW-1185">Reference proteome</keyword>
<dbReference type="EMBL" id="KN832078">
    <property type="protein sequence ID" value="KIN95042.1"/>
    <property type="molecule type" value="Genomic_DNA"/>
</dbReference>
<reference evidence="2" key="2">
    <citation type="submission" date="2015-01" db="EMBL/GenBank/DDBJ databases">
        <title>Evolutionary Origins and Diversification of the Mycorrhizal Mutualists.</title>
        <authorList>
            <consortium name="DOE Joint Genome Institute"/>
            <consortium name="Mycorrhizal Genomics Consortium"/>
            <person name="Kohler A."/>
            <person name="Kuo A."/>
            <person name="Nagy L.G."/>
            <person name="Floudas D."/>
            <person name="Copeland A."/>
            <person name="Barry K.W."/>
            <person name="Cichocki N."/>
            <person name="Veneault-Fourrey C."/>
            <person name="LaButti K."/>
            <person name="Lindquist E.A."/>
            <person name="Lipzen A."/>
            <person name="Lundell T."/>
            <person name="Morin E."/>
            <person name="Murat C."/>
            <person name="Riley R."/>
            <person name="Ohm R."/>
            <person name="Sun H."/>
            <person name="Tunlid A."/>
            <person name="Henrissat B."/>
            <person name="Grigoriev I.V."/>
            <person name="Hibbett D.S."/>
            <person name="Martin F."/>
        </authorList>
    </citation>
    <scope>NUCLEOTIDE SEQUENCE [LARGE SCALE GENOMIC DNA]</scope>
    <source>
        <strain evidence="2">Marx 270</strain>
    </source>
</reference>
<protein>
    <submittedName>
        <fullName evidence="1">Uncharacterized protein</fullName>
    </submittedName>
</protein>
<dbReference type="InParanoid" id="A0A0C3IDC3"/>
<proteinExistence type="predicted"/>